<feature type="compositionally biased region" description="Low complexity" evidence="6">
    <location>
        <begin position="292"/>
        <end position="322"/>
    </location>
</feature>
<evidence type="ECO:0000256" key="6">
    <source>
        <dbReference type="SAM" id="MobiDB-lite"/>
    </source>
</evidence>
<gene>
    <name evidence="8" type="ORF">METBIDRAFT_33330</name>
</gene>
<dbReference type="EMBL" id="LXTC01000006">
    <property type="protein sequence ID" value="OBA19696.1"/>
    <property type="molecule type" value="Genomic_DNA"/>
</dbReference>
<evidence type="ECO:0000256" key="3">
    <source>
        <dbReference type="ARBA" id="ARBA00022525"/>
    </source>
</evidence>
<dbReference type="AlphaFoldDB" id="A0A1A0H6P3"/>
<dbReference type="RefSeq" id="XP_018710224.1">
    <property type="nucleotide sequence ID" value="XM_018856270.1"/>
</dbReference>
<keyword evidence="5" id="KW-0325">Glycoprotein</keyword>
<keyword evidence="4" id="KW-0732">Signal</keyword>
<name>A0A1A0H6P3_9ASCO</name>
<comment type="subcellular location">
    <subcellularLocation>
        <location evidence="1">Secreted</location>
        <location evidence="1">Cell wall</location>
    </subcellularLocation>
</comment>
<dbReference type="GO" id="GO:0009277">
    <property type="term" value="C:fungal-type cell wall"/>
    <property type="evidence" value="ECO:0007669"/>
    <property type="project" value="UniProtKB-ARBA"/>
</dbReference>
<feature type="compositionally biased region" description="Low complexity" evidence="6">
    <location>
        <begin position="249"/>
        <end position="272"/>
    </location>
</feature>
<evidence type="ECO:0000256" key="2">
    <source>
        <dbReference type="ARBA" id="ARBA00022512"/>
    </source>
</evidence>
<dbReference type="GeneID" id="30029246"/>
<sequence>GSFSNTGDMYFGISGAPLVGTPFIVTSVTSWTNSGMMVFRRASGGSALLVIEQVLGGDGLSRITNDGSICLYNTFWLQTTSIDGSGCITVGSGAELDLQLAVGTLLFSVAETQTIYLESSDSVLSILGLSVSLIPDNTIKVAGFGNGNTIHLDILFLSYSYSSTTGILTLSLTFLLEVDIDIGTGYDESLFSTSSTLISRSISYSGPAPNSIPAVCSCVSSFPEVTTTAIASSSTFIASTDRSLGTITASSETSAPASSAAPASSEAPVSSEGPTSSAAPASSEDPVSSEGPTSSTTPAFSEAPASSAAPASSEAPAFSDTGSSFVGTTYTTTFVSTKSDGSVETDSGVVVVTTDSVGSATTASDLTRDVSEVGTGKPVDVSSTFITSRNSKVTDSCDGKSTCTWTSTDGAASASAGENSKTGVYSTLTTVTNGPSASDVTKLTVTLPSCIDCDTITTGGEPTSSITALVSSLSNSMSSITISASVNINHHGESVYCI</sequence>
<feature type="region of interest" description="Disordered" evidence="6">
    <location>
        <begin position="248"/>
        <end position="322"/>
    </location>
</feature>
<dbReference type="OrthoDB" id="4022214at2759"/>
<evidence type="ECO:0000313" key="9">
    <source>
        <dbReference type="Proteomes" id="UP000092555"/>
    </source>
</evidence>
<evidence type="ECO:0000256" key="1">
    <source>
        <dbReference type="ARBA" id="ARBA00004191"/>
    </source>
</evidence>
<evidence type="ECO:0000256" key="5">
    <source>
        <dbReference type="ARBA" id="ARBA00023180"/>
    </source>
</evidence>
<organism evidence="8 9">
    <name type="scientific">Metschnikowia bicuspidata var. bicuspidata NRRL YB-4993</name>
    <dbReference type="NCBI Taxonomy" id="869754"/>
    <lineage>
        <taxon>Eukaryota</taxon>
        <taxon>Fungi</taxon>
        <taxon>Dikarya</taxon>
        <taxon>Ascomycota</taxon>
        <taxon>Saccharomycotina</taxon>
        <taxon>Pichiomycetes</taxon>
        <taxon>Metschnikowiaceae</taxon>
        <taxon>Metschnikowia</taxon>
    </lineage>
</organism>
<dbReference type="InterPro" id="IPR021031">
    <property type="entry name" value="Hyphal-reg_cell_wall_N"/>
</dbReference>
<keyword evidence="9" id="KW-1185">Reference proteome</keyword>
<evidence type="ECO:0000256" key="4">
    <source>
        <dbReference type="ARBA" id="ARBA00022729"/>
    </source>
</evidence>
<reference evidence="8 9" key="1">
    <citation type="submission" date="2016-05" db="EMBL/GenBank/DDBJ databases">
        <title>Comparative genomics of biotechnologically important yeasts.</title>
        <authorList>
            <consortium name="DOE Joint Genome Institute"/>
            <person name="Riley R."/>
            <person name="Haridas S."/>
            <person name="Wolfe K.H."/>
            <person name="Lopes M.R."/>
            <person name="Hittinger C.T."/>
            <person name="Goker M."/>
            <person name="Salamov A."/>
            <person name="Wisecaver J."/>
            <person name="Long T.M."/>
            <person name="Aerts A.L."/>
            <person name="Barry K."/>
            <person name="Choi C."/>
            <person name="Clum A."/>
            <person name="Coughlan A.Y."/>
            <person name="Deshpande S."/>
            <person name="Douglass A.P."/>
            <person name="Hanson S.J."/>
            <person name="Klenk H.-P."/>
            <person name="LaButti K."/>
            <person name="Lapidus A."/>
            <person name="Lindquist E."/>
            <person name="Lipzen A."/>
            <person name="Meier-kolthoff J.P."/>
            <person name="Ohm R.A."/>
            <person name="Otillar R.P."/>
            <person name="Pangilinan J."/>
            <person name="Peng Y."/>
            <person name="Rokas A."/>
            <person name="Rosa C.A."/>
            <person name="Scheuner C."/>
            <person name="Sibirny A.A."/>
            <person name="Slot J.C."/>
            <person name="Stielow J.B."/>
            <person name="Sun H."/>
            <person name="Kurtzman C.P."/>
            <person name="Blackwell M."/>
            <person name="Grigoriev I.V."/>
            <person name="Jeffries T.W."/>
        </authorList>
    </citation>
    <scope>NUCLEOTIDE SEQUENCE [LARGE SCALE GENOMIC DNA]</scope>
    <source>
        <strain evidence="8 9">NRRL YB-4993</strain>
    </source>
</reference>
<protein>
    <recommendedName>
        <fullName evidence="7">Hyphally-regulated cell wall protein N-terminal domain-containing protein</fullName>
    </recommendedName>
</protein>
<evidence type="ECO:0000313" key="8">
    <source>
        <dbReference type="EMBL" id="OBA19696.1"/>
    </source>
</evidence>
<feature type="domain" description="Hyphally-regulated cell wall protein N-terminal" evidence="7">
    <location>
        <begin position="2"/>
        <end position="223"/>
    </location>
</feature>
<evidence type="ECO:0000259" key="7">
    <source>
        <dbReference type="Pfam" id="PF11765"/>
    </source>
</evidence>
<dbReference type="Proteomes" id="UP000092555">
    <property type="component" value="Unassembled WGS sequence"/>
</dbReference>
<keyword evidence="2" id="KW-0134">Cell wall</keyword>
<dbReference type="Pfam" id="PF11765">
    <property type="entry name" value="Hyphal_reg_CWP"/>
    <property type="match status" value="1"/>
</dbReference>
<accession>A0A1A0H6P3</accession>
<comment type="caution">
    <text evidence="8">The sequence shown here is derived from an EMBL/GenBank/DDBJ whole genome shotgun (WGS) entry which is preliminary data.</text>
</comment>
<proteinExistence type="predicted"/>
<keyword evidence="3" id="KW-0964">Secreted</keyword>
<feature type="non-terminal residue" evidence="8">
    <location>
        <position position="1"/>
    </location>
</feature>
<dbReference type="STRING" id="869754.A0A1A0H6P3"/>